<feature type="domain" description="BTB" evidence="1">
    <location>
        <begin position="166"/>
        <end position="233"/>
    </location>
</feature>
<evidence type="ECO:0000313" key="2">
    <source>
        <dbReference type="EMBL" id="RWS22966.1"/>
    </source>
</evidence>
<comment type="caution">
    <text evidence="2">The sequence shown here is derived from an EMBL/GenBank/DDBJ whole genome shotgun (WGS) entry which is preliminary data.</text>
</comment>
<dbReference type="PANTHER" id="PTHR24413">
    <property type="entry name" value="SPECKLE-TYPE POZ PROTEIN"/>
    <property type="match status" value="1"/>
</dbReference>
<dbReference type="EMBL" id="NCKV01007456">
    <property type="protein sequence ID" value="RWS22966.1"/>
    <property type="molecule type" value="Genomic_DNA"/>
</dbReference>
<proteinExistence type="predicted"/>
<dbReference type="STRING" id="299467.A0A443S5Z1"/>
<dbReference type="PROSITE" id="PS50097">
    <property type="entry name" value="BTB"/>
    <property type="match status" value="1"/>
</dbReference>
<protein>
    <submittedName>
        <fullName evidence="2">Protein roadkill-like protein</fullName>
    </submittedName>
</protein>
<dbReference type="OrthoDB" id="6435570at2759"/>
<dbReference type="VEuPathDB" id="VectorBase:LDEU009074"/>
<sequence length="322" mass="37031">MCSESLTAVTGVKEIVLRCEWTIKDIDELQMLNNDITSPVFTGKRHAWSFVLDWNRNWLTLKLKDYEKVKKAFRTKIVLEIRDLKNNLKWTSDEKTGNYGSSYYYSSWYIGGEAKQLTQSANGFKIVCFIKEVVEMSTLCLPIDSFKTNKSLRKFTKSMITCEEFSDVKIASKDGRVFNVHKNMISRSPVFRQMLLSNLIESNTNKIQIDDLSGEALEKMLHFIYTDEVLDNDSVNCEYLLAAHKYDLPLLTAKCGALLAKKVNIENCIDFLILGEMTDCDELREPLLHFVALNRKEISATNGWKLLAKEQPELIAKVVLMY</sequence>
<gene>
    <name evidence="2" type="ORF">B4U80_13457</name>
</gene>
<keyword evidence="3" id="KW-1185">Reference proteome</keyword>
<dbReference type="Pfam" id="PF00651">
    <property type="entry name" value="BTB"/>
    <property type="match status" value="1"/>
</dbReference>
<evidence type="ECO:0000313" key="3">
    <source>
        <dbReference type="Proteomes" id="UP000288716"/>
    </source>
</evidence>
<accession>A0A443S5Z1</accession>
<name>A0A443S5Z1_9ACAR</name>
<dbReference type="CDD" id="cd18186">
    <property type="entry name" value="BTB_POZ_ZBTB_KLHL-like"/>
    <property type="match status" value="1"/>
</dbReference>
<dbReference type="Gene3D" id="3.30.710.10">
    <property type="entry name" value="Potassium Channel Kv1.1, Chain A"/>
    <property type="match status" value="1"/>
</dbReference>
<dbReference type="InterPro" id="IPR011333">
    <property type="entry name" value="SKP1/BTB/POZ_sf"/>
</dbReference>
<dbReference type="AlphaFoldDB" id="A0A443S5Z1"/>
<dbReference type="SMART" id="SM00225">
    <property type="entry name" value="BTB"/>
    <property type="match status" value="1"/>
</dbReference>
<evidence type="ECO:0000259" key="1">
    <source>
        <dbReference type="PROSITE" id="PS50097"/>
    </source>
</evidence>
<organism evidence="2 3">
    <name type="scientific">Leptotrombidium deliense</name>
    <dbReference type="NCBI Taxonomy" id="299467"/>
    <lineage>
        <taxon>Eukaryota</taxon>
        <taxon>Metazoa</taxon>
        <taxon>Ecdysozoa</taxon>
        <taxon>Arthropoda</taxon>
        <taxon>Chelicerata</taxon>
        <taxon>Arachnida</taxon>
        <taxon>Acari</taxon>
        <taxon>Acariformes</taxon>
        <taxon>Trombidiformes</taxon>
        <taxon>Prostigmata</taxon>
        <taxon>Anystina</taxon>
        <taxon>Parasitengona</taxon>
        <taxon>Trombiculoidea</taxon>
        <taxon>Trombiculidae</taxon>
        <taxon>Leptotrombidium</taxon>
    </lineage>
</organism>
<dbReference type="SUPFAM" id="SSF54695">
    <property type="entry name" value="POZ domain"/>
    <property type="match status" value="1"/>
</dbReference>
<dbReference type="InterPro" id="IPR000210">
    <property type="entry name" value="BTB/POZ_dom"/>
</dbReference>
<dbReference type="Proteomes" id="UP000288716">
    <property type="component" value="Unassembled WGS sequence"/>
</dbReference>
<dbReference type="Gene3D" id="1.25.40.420">
    <property type="match status" value="1"/>
</dbReference>
<reference evidence="2 3" key="1">
    <citation type="journal article" date="2018" name="Gigascience">
        <title>Genomes of trombidid mites reveal novel predicted allergens and laterally-transferred genes associated with secondary metabolism.</title>
        <authorList>
            <person name="Dong X."/>
            <person name="Chaisiri K."/>
            <person name="Xia D."/>
            <person name="Armstrong S.D."/>
            <person name="Fang Y."/>
            <person name="Donnelly M.J."/>
            <person name="Kadowaki T."/>
            <person name="McGarry J.W."/>
            <person name="Darby A.C."/>
            <person name="Makepeace B.L."/>
        </authorList>
    </citation>
    <scope>NUCLEOTIDE SEQUENCE [LARGE SCALE GENOMIC DNA]</scope>
    <source>
        <strain evidence="2">UoL-UT</strain>
    </source>
</reference>